<gene>
    <name evidence="1" type="ORF">UW79_C0012G0025</name>
</gene>
<proteinExistence type="predicted"/>
<dbReference type="Proteomes" id="UP000034032">
    <property type="component" value="Unassembled WGS sequence"/>
</dbReference>
<sequence length="330" mass="38311">MLHLRNSILSTIVYYDILDFPLTMIEVHKFLINPARLNRTDRGIGSISLGDVHQELSSLHRSGIIGSKNGFYFLSGRDGVYDVRIEREKITTAKWKKFLRLLKWFSGAPYLRGLFTSGSLALSNAHPESDFDVLVIAKTGRLYTCRLFLLLISSLLRSRRKRFDAVAPDKFCLNHYITDSDLRISHESLYNAQTYANLKPTMIARQLVHDFYKSNIWINKFVYNFKINDEFVRRSAPLNPILHGFARMVEFILNSRLGDILEIRAKKYQHERIKENPLTYEAGGRITFNESELEFHPRSFEKTIISKYNQGLRRLGIIPYLEEKDSGLIV</sequence>
<dbReference type="SUPFAM" id="SSF81301">
    <property type="entry name" value="Nucleotidyltransferase"/>
    <property type="match status" value="1"/>
</dbReference>
<reference evidence="1 2" key="1">
    <citation type="journal article" date="2015" name="Nature">
        <title>rRNA introns, odd ribosomes, and small enigmatic genomes across a large radiation of phyla.</title>
        <authorList>
            <person name="Brown C.T."/>
            <person name="Hug L.A."/>
            <person name="Thomas B.C."/>
            <person name="Sharon I."/>
            <person name="Castelle C.J."/>
            <person name="Singh A."/>
            <person name="Wilkins M.J."/>
            <person name="Williams K.H."/>
            <person name="Banfield J.F."/>
        </authorList>
    </citation>
    <scope>NUCLEOTIDE SEQUENCE [LARGE SCALE GENOMIC DNA]</scope>
</reference>
<evidence type="ECO:0008006" key="3">
    <source>
        <dbReference type="Google" id="ProtNLM"/>
    </source>
</evidence>
<dbReference type="EMBL" id="LCJR01000012">
    <property type="protein sequence ID" value="KKT82015.1"/>
    <property type="molecule type" value="Genomic_DNA"/>
</dbReference>
<organism evidence="1 2">
    <name type="scientific">Candidatus Yanofskybacteria bacterium GW2011_GWA2_44_9</name>
    <dbReference type="NCBI Taxonomy" id="1619025"/>
    <lineage>
        <taxon>Bacteria</taxon>
        <taxon>Candidatus Yanofskyibacteriota</taxon>
    </lineage>
</organism>
<protein>
    <recommendedName>
        <fullName evidence="3">Polymerase nucleotidyl transferase domain-containing protein</fullName>
    </recommendedName>
</protein>
<evidence type="ECO:0000313" key="2">
    <source>
        <dbReference type="Proteomes" id="UP000034032"/>
    </source>
</evidence>
<evidence type="ECO:0000313" key="1">
    <source>
        <dbReference type="EMBL" id="KKT82015.1"/>
    </source>
</evidence>
<accession>A0A0G1KEP1</accession>
<comment type="caution">
    <text evidence="1">The sequence shown here is derived from an EMBL/GenBank/DDBJ whole genome shotgun (WGS) entry which is preliminary data.</text>
</comment>
<dbReference type="InterPro" id="IPR043519">
    <property type="entry name" value="NT_sf"/>
</dbReference>
<name>A0A0G1KEP1_9BACT</name>
<dbReference type="AlphaFoldDB" id="A0A0G1KEP1"/>